<evidence type="ECO:0000259" key="1">
    <source>
        <dbReference type="Pfam" id="PF06527"/>
    </source>
</evidence>
<name>A0A0U1KXM3_9FIRM</name>
<evidence type="ECO:0000313" key="2">
    <source>
        <dbReference type="EMBL" id="CQR72177.1"/>
    </source>
</evidence>
<dbReference type="AlphaFoldDB" id="A0A0U1KXM3"/>
<reference evidence="3" key="1">
    <citation type="submission" date="2015-03" db="EMBL/GenBank/DDBJ databases">
        <authorList>
            <person name="Nijsse Bart"/>
        </authorList>
    </citation>
    <scope>NUCLEOTIDE SEQUENCE [LARGE SCALE GENOMIC DNA]</scope>
</reference>
<evidence type="ECO:0000313" key="3">
    <source>
        <dbReference type="Proteomes" id="UP000049855"/>
    </source>
</evidence>
<dbReference type="RefSeq" id="WP_021166817.1">
    <property type="nucleotide sequence ID" value="NZ_CTRP01000009.1"/>
</dbReference>
<proteinExistence type="predicted"/>
<feature type="domain" description="TniQ" evidence="1">
    <location>
        <begin position="4"/>
        <end position="158"/>
    </location>
</feature>
<dbReference type="Proteomes" id="UP000049855">
    <property type="component" value="Unassembled WGS sequence"/>
</dbReference>
<keyword evidence="3" id="KW-1185">Reference proteome</keyword>
<accession>A0A0U1KXM3</accession>
<protein>
    <submittedName>
        <fullName evidence="2">Tn7-like transposition protein D</fullName>
    </submittedName>
</protein>
<dbReference type="EMBL" id="CTRP01000009">
    <property type="protein sequence ID" value="CQR72177.1"/>
    <property type="molecule type" value="Genomic_DNA"/>
</dbReference>
<dbReference type="Pfam" id="PF06527">
    <property type="entry name" value="TniQ"/>
    <property type="match status" value="1"/>
</dbReference>
<gene>
    <name evidence="2" type="ORF">SpAn4DRAFT_5066</name>
</gene>
<organism evidence="2 3">
    <name type="scientific">Sporomusa ovata</name>
    <dbReference type="NCBI Taxonomy" id="2378"/>
    <lineage>
        <taxon>Bacteria</taxon>
        <taxon>Bacillati</taxon>
        <taxon>Bacillota</taxon>
        <taxon>Negativicutes</taxon>
        <taxon>Selenomonadales</taxon>
        <taxon>Sporomusaceae</taxon>
        <taxon>Sporomusa</taxon>
    </lineage>
</organism>
<dbReference type="InterPro" id="IPR009492">
    <property type="entry name" value="TniQ"/>
</dbReference>
<sequence length="487" mass="56366">MIAYFPTAYLDELLYSQLARYYTKSGYMAYTFAAEELFASKTVRPDMDFINSYTSGAVQAITRNISMKAVIEKHTMFPCYGRFLPRERRQKAFQPLVSMMGNYYNLLPIPQSKNGKVRCLRYCPACAANDREQYGEAYWHRIHQLIGIHVCPVHRCYLMDSSVMISGKATPSFKTAEEMIPQSESCVFADNEIEIRVAVYMAEVFQTDVDMDSCVTVGDFLHSQMANTQYRSVRGEQRNITLFYADFTEYYRNLSQNWFTELWQTQKVLTNDRVNFYEICLMAMFLGITADELVHMELPEKTQQQLFDEEVYRLHEQGLKYPAIAKALSAPYATVKAIGERRYGTYHKPPKTSLKSGAKPQNWNQIDESTLSLVKEAISQLQGDGTTRPKKITTFAVEKILHLSSKKISLHLPKCFAEIQRYKESQEQYWAREVAWAARQVEDSGVTLTWRKVRDLTNMRRRDFGACLPYIPDYADSELAEQIIHLL</sequence>